<accession>A0A602ZAK1</accession>
<reference evidence="1 2" key="1">
    <citation type="submission" date="2018-07" db="EMBL/GenBank/DDBJ databases">
        <authorList>
            <consortium name="PulseNet: The National Subtyping Network for Foodborne Disease Surveillance"/>
            <person name="Tarr C.L."/>
            <person name="Trees E."/>
            <person name="Katz L.S."/>
            <person name="Carleton-Romer H.A."/>
            <person name="Stroika S."/>
            <person name="Kucerova Z."/>
            <person name="Roache K.F."/>
            <person name="Sabol A.L."/>
            <person name="Besser J."/>
            <person name="Gerner-Smidt P."/>
        </authorList>
    </citation>
    <scope>NUCLEOTIDE SEQUENCE [LARGE SCALE GENOMIC DNA]</scope>
    <source>
        <strain evidence="1 2">PNUSAS006183</strain>
    </source>
</reference>
<gene>
    <name evidence="1" type="ORF">BWQ27_20720</name>
</gene>
<protein>
    <submittedName>
        <fullName evidence="1">Uncharacterized protein</fullName>
    </submittedName>
</protein>
<sequence length="76" mass="9158">DVPLTRHDLEKLRATLDRLTPENCNDLFPTTEGFFFGSQEYNDDYWSDVENLKQFVQQQLVSFDFDAHRLCFHAWW</sequence>
<name>A0A602ZAK1_SALET</name>
<dbReference type="AlphaFoldDB" id="A0A602ZAK1"/>
<dbReference type="Proteomes" id="UP000839894">
    <property type="component" value="Unassembled WGS sequence"/>
</dbReference>
<evidence type="ECO:0000313" key="2">
    <source>
        <dbReference type="Proteomes" id="UP000839894"/>
    </source>
</evidence>
<comment type="caution">
    <text evidence="1">The sequence shown here is derived from an EMBL/GenBank/DDBJ whole genome shotgun (WGS) entry which is preliminary data.</text>
</comment>
<proteinExistence type="predicted"/>
<evidence type="ECO:0000313" key="1">
    <source>
        <dbReference type="EMBL" id="ECT8498536.1"/>
    </source>
</evidence>
<dbReference type="EMBL" id="AAKOBS010000030">
    <property type="protein sequence ID" value="ECT8498536.1"/>
    <property type="molecule type" value="Genomic_DNA"/>
</dbReference>
<organism evidence="1 2">
    <name type="scientific">Salmonella enterica subsp. enterica serovar Pensacola</name>
    <dbReference type="NCBI Taxonomy" id="34042"/>
    <lineage>
        <taxon>Bacteria</taxon>
        <taxon>Pseudomonadati</taxon>
        <taxon>Pseudomonadota</taxon>
        <taxon>Gammaproteobacteria</taxon>
        <taxon>Enterobacterales</taxon>
        <taxon>Enterobacteriaceae</taxon>
        <taxon>Salmonella</taxon>
    </lineage>
</organism>
<feature type="non-terminal residue" evidence="1">
    <location>
        <position position="1"/>
    </location>
</feature>